<protein>
    <submittedName>
        <fullName evidence="2">Uncharacterized protein</fullName>
    </submittedName>
</protein>
<accession>A0A9D4YZ54</accession>
<feature type="compositionally biased region" description="Low complexity" evidence="1">
    <location>
        <begin position="70"/>
        <end position="82"/>
    </location>
</feature>
<name>A0A9D4YZ54_CHLVU</name>
<feature type="region of interest" description="Disordered" evidence="1">
    <location>
        <begin position="60"/>
        <end position="82"/>
    </location>
</feature>
<comment type="caution">
    <text evidence="2">The sequence shown here is derived from an EMBL/GenBank/DDBJ whole genome shotgun (WGS) entry which is preliminary data.</text>
</comment>
<evidence type="ECO:0000256" key="1">
    <source>
        <dbReference type="SAM" id="MobiDB-lite"/>
    </source>
</evidence>
<reference evidence="2" key="1">
    <citation type="journal article" date="2019" name="Plant J.">
        <title>Chlorella vulgaris genome assembly and annotation reveals the molecular basis for metabolic acclimation to high light conditions.</title>
        <authorList>
            <person name="Cecchin M."/>
            <person name="Marcolungo L."/>
            <person name="Rossato M."/>
            <person name="Girolomoni L."/>
            <person name="Cosentino E."/>
            <person name="Cuine S."/>
            <person name="Li-Beisson Y."/>
            <person name="Delledonne M."/>
            <person name="Ballottari M."/>
        </authorList>
    </citation>
    <scope>NUCLEOTIDE SEQUENCE</scope>
    <source>
        <strain evidence="2">211/11P</strain>
    </source>
</reference>
<feature type="region of interest" description="Disordered" evidence="1">
    <location>
        <begin position="24"/>
        <end position="47"/>
    </location>
</feature>
<sequence>MLSSLSCPKAPACAALPRTARRGARLARPVCATPREDPREQGDYASHIIDGEWTPTISWSLPSTPVRHTSPPASVPAPGSAADEGADVAGVFSGDWDGRSCSLASYEDVMVHYNAMRHPEKK</sequence>
<reference evidence="2" key="2">
    <citation type="submission" date="2020-11" db="EMBL/GenBank/DDBJ databases">
        <authorList>
            <person name="Cecchin M."/>
            <person name="Marcolungo L."/>
            <person name="Rossato M."/>
            <person name="Girolomoni L."/>
            <person name="Cosentino E."/>
            <person name="Cuine S."/>
            <person name="Li-Beisson Y."/>
            <person name="Delledonne M."/>
            <person name="Ballottari M."/>
        </authorList>
    </citation>
    <scope>NUCLEOTIDE SEQUENCE</scope>
    <source>
        <strain evidence="2">211/11P</strain>
        <tissue evidence="2">Whole cell</tissue>
    </source>
</reference>
<dbReference type="Proteomes" id="UP001055712">
    <property type="component" value="Unassembled WGS sequence"/>
</dbReference>
<dbReference type="AlphaFoldDB" id="A0A9D4YZ54"/>
<dbReference type="OrthoDB" id="10580128at2759"/>
<gene>
    <name evidence="2" type="ORF">D9Q98_003143</name>
</gene>
<dbReference type="EMBL" id="SIDB01000004">
    <property type="protein sequence ID" value="KAI3433325.1"/>
    <property type="molecule type" value="Genomic_DNA"/>
</dbReference>
<keyword evidence="3" id="KW-1185">Reference proteome</keyword>
<evidence type="ECO:0000313" key="2">
    <source>
        <dbReference type="EMBL" id="KAI3433325.1"/>
    </source>
</evidence>
<organism evidence="2 3">
    <name type="scientific">Chlorella vulgaris</name>
    <name type="common">Green alga</name>
    <dbReference type="NCBI Taxonomy" id="3077"/>
    <lineage>
        <taxon>Eukaryota</taxon>
        <taxon>Viridiplantae</taxon>
        <taxon>Chlorophyta</taxon>
        <taxon>core chlorophytes</taxon>
        <taxon>Trebouxiophyceae</taxon>
        <taxon>Chlorellales</taxon>
        <taxon>Chlorellaceae</taxon>
        <taxon>Chlorella clade</taxon>
        <taxon>Chlorella</taxon>
    </lineage>
</organism>
<evidence type="ECO:0000313" key="3">
    <source>
        <dbReference type="Proteomes" id="UP001055712"/>
    </source>
</evidence>
<proteinExistence type="predicted"/>